<feature type="domain" description="Pyruvate carboxyltransferase" evidence="5">
    <location>
        <begin position="20"/>
        <end position="308"/>
    </location>
</feature>
<sequence>MTDAKGLHAMPAPRADLPRVALLEEGMREGLQIEDSAIPVEEKVRLLDSLSQTGLRNIVVGSFVSPKWTPQMAGIDELVQSFTPAEGVIYTALALNQRGVEWRAAYIPERLSLVESRPATRAHLCDVFAQRNTNRTQEQEIASWPGIIAAAVEAGQTEAEIGVGAAWGSNWVGAFSHAQRMEMLRRQHDLWTEAGVTVRKVFFADPMGWNVPWQLEEDLTEIRRRWPEVRDIHLHLHDTRGMAGISLYTALRCLDETFTVTTDTSIGGMAGCPYCGNGRAATLFPTEDFVVMLDALGYDTGVDIDRLIDTVALAEEIVGHRLYGHVSKAGPRVSDAALYPMDLPFIETLEQAQHFRSGPAVHRGALSPWKNPIRSWQRPETDSDKETEEQSHD</sequence>
<dbReference type="Gene3D" id="3.20.20.70">
    <property type="entry name" value="Aldolase class I"/>
    <property type="match status" value="1"/>
</dbReference>
<evidence type="ECO:0000256" key="4">
    <source>
        <dbReference type="SAM" id="MobiDB-lite"/>
    </source>
</evidence>
<dbReference type="GO" id="GO:0046872">
    <property type="term" value="F:metal ion binding"/>
    <property type="evidence" value="ECO:0007669"/>
    <property type="project" value="UniProtKB-KW"/>
</dbReference>
<evidence type="ECO:0000259" key="5">
    <source>
        <dbReference type="PROSITE" id="PS50991"/>
    </source>
</evidence>
<evidence type="ECO:0000313" key="7">
    <source>
        <dbReference type="Proteomes" id="UP000198318"/>
    </source>
</evidence>
<evidence type="ECO:0000256" key="2">
    <source>
        <dbReference type="ARBA" id="ARBA00022723"/>
    </source>
</evidence>
<dbReference type="PANTHER" id="PTHR42738">
    <property type="entry name" value="HYDROXYMETHYLGLUTARYL-COA LYASE"/>
    <property type="match status" value="1"/>
</dbReference>
<accession>A0A239NEK3</accession>
<evidence type="ECO:0000256" key="3">
    <source>
        <dbReference type="ARBA" id="ARBA00023239"/>
    </source>
</evidence>
<comment type="similarity">
    <text evidence="1">Belongs to the HMG-CoA lyase family.</text>
</comment>
<evidence type="ECO:0000256" key="1">
    <source>
        <dbReference type="ARBA" id="ARBA00009405"/>
    </source>
</evidence>
<dbReference type="Pfam" id="PF00682">
    <property type="entry name" value="HMGL-like"/>
    <property type="match status" value="1"/>
</dbReference>
<dbReference type="GO" id="GO:0004419">
    <property type="term" value="F:hydroxymethylglutaryl-CoA lyase activity"/>
    <property type="evidence" value="ECO:0007669"/>
    <property type="project" value="TreeGrafter"/>
</dbReference>
<dbReference type="SUPFAM" id="SSF51569">
    <property type="entry name" value="Aldolase"/>
    <property type="match status" value="1"/>
</dbReference>
<protein>
    <submittedName>
        <fullName evidence="6">Hydroxymethylglutaryl-CoA lyase</fullName>
    </submittedName>
</protein>
<feature type="region of interest" description="Disordered" evidence="4">
    <location>
        <begin position="370"/>
        <end position="393"/>
    </location>
</feature>
<dbReference type="Proteomes" id="UP000198318">
    <property type="component" value="Unassembled WGS sequence"/>
</dbReference>
<dbReference type="InterPro" id="IPR013785">
    <property type="entry name" value="Aldolase_TIM"/>
</dbReference>
<evidence type="ECO:0000313" key="6">
    <source>
        <dbReference type="EMBL" id="SNT53397.1"/>
    </source>
</evidence>
<proteinExistence type="inferred from homology"/>
<reference evidence="6 7" key="1">
    <citation type="submission" date="2017-06" db="EMBL/GenBank/DDBJ databases">
        <authorList>
            <person name="Kim H.J."/>
            <person name="Triplett B.A."/>
        </authorList>
    </citation>
    <scope>NUCLEOTIDE SEQUENCE [LARGE SCALE GENOMIC DNA]</scope>
    <source>
        <strain evidence="6 7">DSM 44715</strain>
    </source>
</reference>
<keyword evidence="3 6" id="KW-0456">Lyase</keyword>
<dbReference type="PANTHER" id="PTHR42738:SF7">
    <property type="entry name" value="HYDROXYMETHYLGLUTARYL-COA LYASE"/>
    <property type="match status" value="1"/>
</dbReference>
<organism evidence="6 7">
    <name type="scientific">Actinomadura meyerae</name>
    <dbReference type="NCBI Taxonomy" id="240840"/>
    <lineage>
        <taxon>Bacteria</taxon>
        <taxon>Bacillati</taxon>
        <taxon>Actinomycetota</taxon>
        <taxon>Actinomycetes</taxon>
        <taxon>Streptosporangiales</taxon>
        <taxon>Thermomonosporaceae</taxon>
        <taxon>Actinomadura</taxon>
    </lineage>
</organism>
<dbReference type="InterPro" id="IPR043594">
    <property type="entry name" value="HMGL"/>
</dbReference>
<dbReference type="AlphaFoldDB" id="A0A239NEK3"/>
<dbReference type="PROSITE" id="PS50991">
    <property type="entry name" value="PYR_CT"/>
    <property type="match status" value="1"/>
</dbReference>
<keyword evidence="2" id="KW-0479">Metal-binding</keyword>
<dbReference type="EMBL" id="FZOR01000040">
    <property type="protein sequence ID" value="SNT53397.1"/>
    <property type="molecule type" value="Genomic_DNA"/>
</dbReference>
<name>A0A239NEK3_9ACTN</name>
<gene>
    <name evidence="6" type="ORF">SAMN05443665_104025</name>
</gene>
<dbReference type="InterPro" id="IPR000891">
    <property type="entry name" value="PYR_CT"/>
</dbReference>
<dbReference type="GO" id="GO:0006552">
    <property type="term" value="P:L-leucine catabolic process"/>
    <property type="evidence" value="ECO:0007669"/>
    <property type="project" value="TreeGrafter"/>
</dbReference>
<dbReference type="RefSeq" id="WP_218826927.1">
    <property type="nucleotide sequence ID" value="NZ_FZOR01000040.1"/>
</dbReference>
<feature type="compositionally biased region" description="Basic and acidic residues" evidence="4">
    <location>
        <begin position="377"/>
        <end position="393"/>
    </location>
</feature>
<keyword evidence="7" id="KW-1185">Reference proteome</keyword>
<dbReference type="GO" id="GO:0046951">
    <property type="term" value="P:ketone body biosynthetic process"/>
    <property type="evidence" value="ECO:0007669"/>
    <property type="project" value="TreeGrafter"/>
</dbReference>